<proteinExistence type="inferred from homology"/>
<dbReference type="NCBIfam" id="TIGR01544">
    <property type="entry name" value="HAD-SF-IE"/>
    <property type="match status" value="1"/>
</dbReference>
<keyword evidence="7" id="KW-0460">Magnesium</keyword>
<keyword evidence="5 9" id="KW-0547">Nucleotide-binding</keyword>
<evidence type="ECO:0000256" key="8">
    <source>
        <dbReference type="ARBA" id="ARBA00023080"/>
    </source>
</evidence>
<keyword evidence="11" id="KW-1185">Reference proteome</keyword>
<evidence type="ECO:0000256" key="2">
    <source>
        <dbReference type="ARBA" id="ARBA00008389"/>
    </source>
</evidence>
<organism evidence="12">
    <name type="scientific">Diabrotica virgifera virgifera</name>
    <name type="common">western corn rootworm</name>
    <dbReference type="NCBI Taxonomy" id="50390"/>
    <lineage>
        <taxon>Eukaryota</taxon>
        <taxon>Metazoa</taxon>
        <taxon>Ecdysozoa</taxon>
        <taxon>Arthropoda</taxon>
        <taxon>Hexapoda</taxon>
        <taxon>Insecta</taxon>
        <taxon>Pterygota</taxon>
        <taxon>Neoptera</taxon>
        <taxon>Endopterygota</taxon>
        <taxon>Coleoptera</taxon>
        <taxon>Polyphaga</taxon>
        <taxon>Cucujiformia</taxon>
        <taxon>Chrysomeloidea</taxon>
        <taxon>Chrysomelidae</taxon>
        <taxon>Galerucinae</taxon>
        <taxon>Diabroticina</taxon>
        <taxon>Diabroticites</taxon>
        <taxon>Diabrotica</taxon>
    </lineage>
</organism>
<keyword evidence="6 9" id="KW-0378">Hydrolase</keyword>
<evidence type="ECO:0000256" key="3">
    <source>
        <dbReference type="ARBA" id="ARBA00012643"/>
    </source>
</evidence>
<dbReference type="SFLD" id="SFLDS00003">
    <property type="entry name" value="Haloacid_Dehalogenase"/>
    <property type="match status" value="1"/>
</dbReference>
<dbReference type="SUPFAM" id="SSF56784">
    <property type="entry name" value="HAD-like"/>
    <property type="match status" value="1"/>
</dbReference>
<dbReference type="InterPro" id="IPR036412">
    <property type="entry name" value="HAD-like_sf"/>
</dbReference>
<dbReference type="EC" id="3.1.3.5" evidence="3 9"/>
<sequence>MKCLKFSCQTVILRLTHISNIFGKLVDLKMRNFVCELEQFNKPYVHIKDKDAVNKKISNLINGGMNKLQLVSDFDKTITKQHENGKRHRSSFNMFYDCPSLTTEYIDAANALDKIYAPREIDPTIPRDEKIKLMNEWWTLSEKILKGLVVPPEEIENICAIVGPSMRDGTKEFFEFLESKKVPILVFSAGLGDTVVAVLKHCEVYLSNVEVVSNFLKYDSEGRIEGFKDLLIHVYNKNEVAIKDTEFYHKIADRENVILMGDSLGDANMVGGLDNIHEVLKIGFLYERIDEALPDYLDTFDIVLVDDQTMDIPRAILALIDSKDERPGDSV</sequence>
<evidence type="ECO:0000256" key="1">
    <source>
        <dbReference type="ARBA" id="ARBA00000815"/>
    </source>
</evidence>
<evidence type="ECO:0000313" key="12">
    <source>
        <dbReference type="RefSeq" id="XP_028132190.1"/>
    </source>
</evidence>
<dbReference type="PANTHER" id="PTHR13045">
    <property type="entry name" value="5'-NUCLEOTIDASE"/>
    <property type="match status" value="1"/>
</dbReference>
<dbReference type="GO" id="GO:0000166">
    <property type="term" value="F:nucleotide binding"/>
    <property type="evidence" value="ECO:0007669"/>
    <property type="project" value="UniProtKB-KW"/>
</dbReference>
<dbReference type="InterPro" id="IPR006434">
    <property type="entry name" value="Pyrimidine_nucleotidase_eu"/>
</dbReference>
<dbReference type="Pfam" id="PF05822">
    <property type="entry name" value="UMPH-1"/>
    <property type="match status" value="1"/>
</dbReference>
<dbReference type="GO" id="GO:0009117">
    <property type="term" value="P:nucleotide metabolic process"/>
    <property type="evidence" value="ECO:0007669"/>
    <property type="project" value="UniProtKB-KW"/>
</dbReference>
<evidence type="ECO:0000256" key="5">
    <source>
        <dbReference type="ARBA" id="ARBA00022741"/>
    </source>
</evidence>
<dbReference type="GO" id="GO:0005737">
    <property type="term" value="C:cytoplasm"/>
    <property type="evidence" value="ECO:0007669"/>
    <property type="project" value="UniProtKB-SubCell"/>
</dbReference>
<keyword evidence="8 9" id="KW-0546">Nucleotide metabolism</keyword>
<dbReference type="GeneID" id="114327699"/>
<comment type="similarity">
    <text evidence="2 9">Belongs to the pyrimidine 5'-nucleotidase family.</text>
</comment>
<dbReference type="GO" id="GO:0000287">
    <property type="term" value="F:magnesium ion binding"/>
    <property type="evidence" value="ECO:0007669"/>
    <property type="project" value="InterPro"/>
</dbReference>
<dbReference type="Proteomes" id="UP001652700">
    <property type="component" value="Unplaced"/>
</dbReference>
<dbReference type="KEGG" id="dvv:114327699"/>
<accession>A0A6P7FG19</accession>
<reference evidence="10" key="2">
    <citation type="submission" date="2025-05" db="UniProtKB">
        <authorList>
            <consortium name="EnsemblMetazoa"/>
        </authorList>
    </citation>
    <scope>IDENTIFICATION</scope>
</reference>
<dbReference type="FunFam" id="3.40.50.1000:FF:000032">
    <property type="entry name" value="Cytosolic 5-nucleotidase 3-like"/>
    <property type="match status" value="1"/>
</dbReference>
<protein>
    <recommendedName>
        <fullName evidence="3 9">5'-nucleotidase</fullName>
        <ecNumber evidence="3 9">3.1.3.5</ecNumber>
    </recommendedName>
</protein>
<evidence type="ECO:0000313" key="11">
    <source>
        <dbReference type="Proteomes" id="UP001652700"/>
    </source>
</evidence>
<keyword evidence="4" id="KW-0479">Metal-binding</keyword>
<dbReference type="Gene3D" id="1.10.150.340">
    <property type="entry name" value="Pyrimidine 5'-nucleotidase (UMPH-1), N-terminal domain"/>
    <property type="match status" value="1"/>
</dbReference>
<dbReference type="SFLD" id="SFLDG01128">
    <property type="entry name" value="C1.4:_5'-Nucleotidase_Like"/>
    <property type="match status" value="1"/>
</dbReference>
<evidence type="ECO:0000256" key="4">
    <source>
        <dbReference type="ARBA" id="ARBA00022723"/>
    </source>
</evidence>
<keyword evidence="9" id="KW-0963">Cytoplasm</keyword>
<evidence type="ECO:0000256" key="7">
    <source>
        <dbReference type="ARBA" id="ARBA00022842"/>
    </source>
</evidence>
<comment type="catalytic activity">
    <reaction evidence="1 9">
        <text>a ribonucleoside 5'-phosphate + H2O = a ribonucleoside + phosphate</text>
        <dbReference type="Rhea" id="RHEA:12484"/>
        <dbReference type="ChEBI" id="CHEBI:15377"/>
        <dbReference type="ChEBI" id="CHEBI:18254"/>
        <dbReference type="ChEBI" id="CHEBI:43474"/>
        <dbReference type="ChEBI" id="CHEBI:58043"/>
        <dbReference type="EC" id="3.1.3.5"/>
    </reaction>
</comment>
<dbReference type="RefSeq" id="XP_028132190.1">
    <property type="nucleotide sequence ID" value="XM_028276389.1"/>
</dbReference>
<dbReference type="FunCoup" id="A0A6P7FG19">
    <property type="interactions" value="645"/>
</dbReference>
<dbReference type="InParanoid" id="A0A6P7FG19"/>
<gene>
    <name evidence="12" type="primary">LOC114327699</name>
</gene>
<dbReference type="Gene3D" id="3.40.50.1000">
    <property type="entry name" value="HAD superfamily/HAD-like"/>
    <property type="match status" value="1"/>
</dbReference>
<dbReference type="AlphaFoldDB" id="A0A6P7FG19"/>
<dbReference type="OrthoDB" id="10014216at2759"/>
<reference evidence="12" key="1">
    <citation type="submission" date="2025-04" db="UniProtKB">
        <authorList>
            <consortium name="RefSeq"/>
        </authorList>
    </citation>
    <scope>IDENTIFICATION</scope>
    <source>
        <tissue evidence="12">Whole insect</tissue>
    </source>
</reference>
<evidence type="ECO:0000256" key="6">
    <source>
        <dbReference type="ARBA" id="ARBA00022801"/>
    </source>
</evidence>
<evidence type="ECO:0000256" key="9">
    <source>
        <dbReference type="RuleBase" id="RU361276"/>
    </source>
</evidence>
<comment type="subcellular location">
    <subcellularLocation>
        <location evidence="9">Cytoplasm</location>
    </subcellularLocation>
</comment>
<dbReference type="InterPro" id="IPR023214">
    <property type="entry name" value="HAD_sf"/>
</dbReference>
<name>A0A6P7FG19_DIAVI</name>
<dbReference type="GO" id="GO:0008253">
    <property type="term" value="F:5'-nucleotidase activity"/>
    <property type="evidence" value="ECO:0007669"/>
    <property type="project" value="UniProtKB-EC"/>
</dbReference>
<dbReference type="EnsemblMetazoa" id="XM_028276389.2">
    <property type="protein sequence ID" value="XP_028132190.1"/>
    <property type="gene ID" value="LOC114327699"/>
</dbReference>
<evidence type="ECO:0000313" key="10">
    <source>
        <dbReference type="EnsemblMetazoa" id="XP_028132190.1"/>
    </source>
</evidence>
<dbReference type="PANTHER" id="PTHR13045:SF0">
    <property type="entry name" value="7-METHYLGUANOSINE PHOSPHATE-SPECIFIC 5'-NUCLEOTIDASE"/>
    <property type="match status" value="1"/>
</dbReference>